<comment type="caution">
    <text evidence="1">The sequence shown here is derived from an EMBL/GenBank/DDBJ whole genome shotgun (WGS) entry which is preliminary data.</text>
</comment>
<name>A0ABT5XLW0_9FLAO</name>
<proteinExistence type="predicted"/>
<dbReference type="EMBL" id="JARFVA010000001">
    <property type="protein sequence ID" value="MDF0706616.1"/>
    <property type="molecule type" value="Genomic_DNA"/>
</dbReference>
<evidence type="ECO:0000313" key="2">
    <source>
        <dbReference type="Proteomes" id="UP001217083"/>
    </source>
</evidence>
<evidence type="ECO:0000313" key="1">
    <source>
        <dbReference type="EMBL" id="MDF0706616.1"/>
    </source>
</evidence>
<sequence>MSEFEPLLKEMDEKMSTFLRSPDHFVDLRKFYARPEHITNEKYNEWEKLHAQGKACYYIQNNSKPQTYNQKGTPIYHPKVACLFENDNSIFSGDIVDGHMSISSIGYFKSAYVAGYTRGMVYCIENLELSEERFLKNYSPEYLESILYFYNKKEVSLIEGVQKGSVFVKSYVPTKGMPEVLYEYGFHSCVVWYIENLMEKFPDKFKRKKVGRGPKKGVEKFSDMFSSHGEKIESDLIKHHFKDGFDKKKKMFWTKFLCICHEKGMLVNLTNKEYARLINENFNQDYKENNMKPFSDFKEGEWFYNKDKFDFSFI</sequence>
<gene>
    <name evidence="1" type="ORF">PY091_05265</name>
</gene>
<keyword evidence="2" id="KW-1185">Reference proteome</keyword>
<organism evidence="1 2">
    <name type="scientific">Flagellimonas okinawensis</name>
    <dbReference type="NCBI Taxonomy" id="3031324"/>
    <lineage>
        <taxon>Bacteria</taxon>
        <taxon>Pseudomonadati</taxon>
        <taxon>Bacteroidota</taxon>
        <taxon>Flavobacteriia</taxon>
        <taxon>Flavobacteriales</taxon>
        <taxon>Flavobacteriaceae</taxon>
        <taxon>Flagellimonas</taxon>
    </lineage>
</organism>
<protein>
    <submittedName>
        <fullName evidence="1">Uncharacterized protein</fullName>
    </submittedName>
</protein>
<dbReference type="Proteomes" id="UP001217083">
    <property type="component" value="Unassembled WGS sequence"/>
</dbReference>
<dbReference type="RefSeq" id="WP_275648649.1">
    <property type="nucleotide sequence ID" value="NZ_JARFVA010000001.1"/>
</dbReference>
<accession>A0ABT5XLW0</accession>
<reference evidence="1 2" key="1">
    <citation type="submission" date="2023-03" db="EMBL/GenBank/DDBJ databases">
        <title>Muricauda XX sp. nov. and Muricauda XXX sp. nov., two novel species isolated from Okinawa Trough.</title>
        <authorList>
            <person name="Cao W."/>
            <person name="Deng X."/>
        </authorList>
    </citation>
    <scope>NUCLEOTIDE SEQUENCE [LARGE SCALE GENOMIC DNA]</scope>
    <source>
        <strain evidence="1 2">81s02</strain>
    </source>
</reference>